<name>A0A379FI34_PROMI</name>
<protein>
    <submittedName>
        <fullName evidence="2">Tol-pal system protein YbgF</fullName>
    </submittedName>
</protein>
<reference evidence="2 3" key="1">
    <citation type="submission" date="2018-06" db="EMBL/GenBank/DDBJ databases">
        <authorList>
            <consortium name="Pathogen Informatics"/>
            <person name="Doyle S."/>
        </authorList>
    </citation>
    <scope>NUCLEOTIDE SEQUENCE [LARGE SCALE GENOMIC DNA]</scope>
    <source>
        <strain evidence="2 3">NCTC11938</strain>
    </source>
</reference>
<dbReference type="EMBL" id="UGTS01000004">
    <property type="protein sequence ID" value="SUC19519.1"/>
    <property type="molecule type" value="Genomic_DNA"/>
</dbReference>
<dbReference type="Proteomes" id="UP000254191">
    <property type="component" value="Unassembled WGS sequence"/>
</dbReference>
<evidence type="ECO:0000313" key="2">
    <source>
        <dbReference type="EMBL" id="SUC19519.1"/>
    </source>
</evidence>
<evidence type="ECO:0000256" key="1">
    <source>
        <dbReference type="SAM" id="SignalP"/>
    </source>
</evidence>
<organism evidence="2 3">
    <name type="scientific">Proteus mirabilis</name>
    <dbReference type="NCBI Taxonomy" id="584"/>
    <lineage>
        <taxon>Bacteria</taxon>
        <taxon>Pseudomonadati</taxon>
        <taxon>Pseudomonadota</taxon>
        <taxon>Gammaproteobacteria</taxon>
        <taxon>Enterobacterales</taxon>
        <taxon>Morganellaceae</taxon>
        <taxon>Proteus</taxon>
    </lineage>
</organism>
<sequence>MNNSNFRPLLMSLLLLVGVAAPVAAIAQAPISNIGSGSTDERLAQL</sequence>
<gene>
    <name evidence="2" type="primary">ybgF_3</name>
    <name evidence="2" type="ORF">NCTC11938_01320</name>
</gene>
<keyword evidence="1" id="KW-0732">Signal</keyword>
<proteinExistence type="predicted"/>
<accession>A0A379FI34</accession>
<feature type="chain" id="PRO_5016879136" evidence="1">
    <location>
        <begin position="28"/>
        <end position="46"/>
    </location>
</feature>
<dbReference type="AlphaFoldDB" id="A0A379FI34"/>
<evidence type="ECO:0000313" key="3">
    <source>
        <dbReference type="Proteomes" id="UP000254191"/>
    </source>
</evidence>
<feature type="signal peptide" evidence="1">
    <location>
        <begin position="1"/>
        <end position="27"/>
    </location>
</feature>